<evidence type="ECO:0000259" key="10">
    <source>
        <dbReference type="Pfam" id="PF10290"/>
    </source>
</evidence>
<feature type="domain" description="Cell wall protein YJL171C/Tos1 N-terminal" evidence="10">
    <location>
        <begin position="21"/>
        <end position="86"/>
    </location>
</feature>
<evidence type="ECO:0000256" key="5">
    <source>
        <dbReference type="ARBA" id="ARBA00022801"/>
    </source>
</evidence>
<reference evidence="11 12" key="1">
    <citation type="submission" date="2019-07" db="EMBL/GenBank/DDBJ databases">
        <title>Genome assembly of two rare yeast pathogens: Diutina rugosa and Trichomonascus ciferrii.</title>
        <authorList>
            <person name="Mixao V."/>
            <person name="Saus E."/>
            <person name="Hansen A."/>
            <person name="Lass-Flor C."/>
            <person name="Gabaldon T."/>
        </authorList>
    </citation>
    <scope>NUCLEOTIDE SEQUENCE [LARGE SCALE GENOMIC DNA]</scope>
    <source>
        <strain evidence="11 12">CBS 613</strain>
    </source>
</reference>
<evidence type="ECO:0000313" key="12">
    <source>
        <dbReference type="Proteomes" id="UP000449547"/>
    </source>
</evidence>
<protein>
    <recommendedName>
        <fullName evidence="3">glucan endo-1,3-beta-D-glucosidase</fullName>
        <ecNumber evidence="3">3.2.1.39</ecNumber>
    </recommendedName>
</protein>
<dbReference type="VEuPathDB" id="FungiDB:DIURU_005129"/>
<evidence type="ECO:0000256" key="8">
    <source>
        <dbReference type="SAM" id="SignalP"/>
    </source>
</evidence>
<keyword evidence="7" id="KW-0961">Cell wall biogenesis/degradation</keyword>
<dbReference type="EC" id="3.2.1.39" evidence="3"/>
<feature type="signal peptide" evidence="8">
    <location>
        <begin position="1"/>
        <end position="16"/>
    </location>
</feature>
<keyword evidence="12" id="KW-1185">Reference proteome</keyword>
<comment type="similarity">
    <text evidence="2">Belongs to the PGA52 family.</text>
</comment>
<dbReference type="RefSeq" id="XP_034010126.1">
    <property type="nucleotide sequence ID" value="XM_034158077.1"/>
</dbReference>
<feature type="chain" id="PRO_5024934977" description="glucan endo-1,3-beta-D-glucosidase" evidence="8">
    <location>
        <begin position="17"/>
        <end position="378"/>
    </location>
</feature>
<comment type="caution">
    <text evidence="11">The sequence shown here is derived from an EMBL/GenBank/DDBJ whole genome shotgun (WGS) entry which is preliminary data.</text>
</comment>
<feature type="domain" description="Cell wall protein YJL171C/Tos1 C-terminal" evidence="9">
    <location>
        <begin position="98"/>
        <end position="312"/>
    </location>
</feature>
<sequence length="378" mass="40516">MNLLTVFAWASAAVAASKQYDALQFTNLGFNGQYTPVSALNDPESDTCSCQVGDAVSFSGPGTPFDEDVAVYVRGPLQLRFFYVFTSDDFVLGSNDSSWTVVAGYNGTKAENLTFLTPAGADSKCLGKALTYADSDGTSKADKATLLSPDAELKSNEELVIFSDQKCGNSSVNGDCGVYRNGSPAYHGFKGKAKFFVFGWKSVNDVDSPNTVAHYNKSAISLLNARIPRTSMNFRDGNYSDCSCWSSGCGELTAFEATDDGHNDRFRTTLHSLQNTYDVDKGNTIDGYTFQDTPVGGGSVLIDTAGNVVVFDIPAYFLNMTLTSSELNKLYNLTGKTQVYDVSKATNKDGNGKSDGVSVTITKWKLAVAMAGILAMVI</sequence>
<dbReference type="InterPro" id="IPR018807">
    <property type="entry name" value="YJL171C/Tos1_N"/>
</dbReference>
<gene>
    <name evidence="11" type="ORF">DIURU_005129</name>
</gene>
<dbReference type="PANTHER" id="PTHR31737:SF3">
    <property type="entry name" value="CELL WALL PROTEIN YJL171C"/>
    <property type="match status" value="1"/>
</dbReference>
<dbReference type="GO" id="GO:0009277">
    <property type="term" value="C:fungal-type cell wall"/>
    <property type="evidence" value="ECO:0007669"/>
    <property type="project" value="TreeGrafter"/>
</dbReference>
<dbReference type="GO" id="GO:0071555">
    <property type="term" value="P:cell wall organization"/>
    <property type="evidence" value="ECO:0007669"/>
    <property type="project" value="UniProtKB-KW"/>
</dbReference>
<dbReference type="AlphaFoldDB" id="A0A642UIW0"/>
<dbReference type="EMBL" id="SWFT01000153">
    <property type="protein sequence ID" value="KAA8897698.1"/>
    <property type="molecule type" value="Genomic_DNA"/>
</dbReference>
<dbReference type="InterPro" id="IPR018805">
    <property type="entry name" value="YJL171C/Tos1_C"/>
</dbReference>
<evidence type="ECO:0000256" key="2">
    <source>
        <dbReference type="ARBA" id="ARBA00006055"/>
    </source>
</evidence>
<dbReference type="GO" id="GO:0042973">
    <property type="term" value="F:glucan endo-1,3-beta-D-glucosidase activity"/>
    <property type="evidence" value="ECO:0007669"/>
    <property type="project" value="UniProtKB-EC"/>
</dbReference>
<keyword evidence="4 8" id="KW-0732">Signal</keyword>
<dbReference type="GeneID" id="54783780"/>
<dbReference type="PANTHER" id="PTHR31737">
    <property type="entry name" value="PROTEIN TOS1"/>
    <property type="match status" value="1"/>
</dbReference>
<dbReference type="OrthoDB" id="118256at2759"/>
<evidence type="ECO:0000256" key="4">
    <source>
        <dbReference type="ARBA" id="ARBA00022729"/>
    </source>
</evidence>
<evidence type="ECO:0000313" key="11">
    <source>
        <dbReference type="EMBL" id="KAA8897698.1"/>
    </source>
</evidence>
<dbReference type="Pfam" id="PF10290">
    <property type="entry name" value="YJL171C_Tos1_N"/>
    <property type="match status" value="1"/>
</dbReference>
<evidence type="ECO:0000256" key="3">
    <source>
        <dbReference type="ARBA" id="ARBA00012780"/>
    </source>
</evidence>
<comment type="catalytic activity">
    <reaction evidence="1">
        <text>Hydrolysis of (1-&gt;3)-beta-D-glucosidic linkages in (1-&gt;3)-beta-D-glucans.</text>
        <dbReference type="EC" id="3.2.1.39"/>
    </reaction>
</comment>
<dbReference type="Proteomes" id="UP000449547">
    <property type="component" value="Unassembled WGS sequence"/>
</dbReference>
<accession>A0A642UIW0</accession>
<dbReference type="Pfam" id="PF10287">
    <property type="entry name" value="YJL171C_Tos1_C"/>
    <property type="match status" value="1"/>
</dbReference>
<proteinExistence type="inferred from homology"/>
<evidence type="ECO:0000259" key="9">
    <source>
        <dbReference type="Pfam" id="PF10287"/>
    </source>
</evidence>
<keyword evidence="6" id="KW-0326">Glycosidase</keyword>
<keyword evidence="5" id="KW-0378">Hydrolase</keyword>
<evidence type="ECO:0000256" key="7">
    <source>
        <dbReference type="ARBA" id="ARBA00023316"/>
    </source>
</evidence>
<name>A0A642UIW0_DIURU</name>
<organism evidence="11 12">
    <name type="scientific">Diutina rugosa</name>
    <name type="common">Yeast</name>
    <name type="synonym">Candida rugosa</name>
    <dbReference type="NCBI Taxonomy" id="5481"/>
    <lineage>
        <taxon>Eukaryota</taxon>
        <taxon>Fungi</taxon>
        <taxon>Dikarya</taxon>
        <taxon>Ascomycota</taxon>
        <taxon>Saccharomycotina</taxon>
        <taxon>Pichiomycetes</taxon>
        <taxon>Debaryomycetaceae</taxon>
        <taxon>Diutina</taxon>
    </lineage>
</organism>
<evidence type="ECO:0000256" key="6">
    <source>
        <dbReference type="ARBA" id="ARBA00023295"/>
    </source>
</evidence>
<evidence type="ECO:0000256" key="1">
    <source>
        <dbReference type="ARBA" id="ARBA00000382"/>
    </source>
</evidence>